<evidence type="ECO:0008006" key="8">
    <source>
        <dbReference type="Google" id="ProtNLM"/>
    </source>
</evidence>
<evidence type="ECO:0000256" key="1">
    <source>
        <dbReference type="ARBA" id="ARBA00022898"/>
    </source>
</evidence>
<dbReference type="InterPro" id="IPR000653">
    <property type="entry name" value="DegT/StrS_aminotransferase"/>
</dbReference>
<evidence type="ECO:0000256" key="4">
    <source>
        <dbReference type="PIRSR" id="PIRSR000390-2"/>
    </source>
</evidence>
<dbReference type="Gene3D" id="3.40.640.10">
    <property type="entry name" value="Type I PLP-dependent aspartate aminotransferase-like (Major domain)"/>
    <property type="match status" value="1"/>
</dbReference>
<dbReference type="Proteomes" id="UP000230709">
    <property type="component" value="Chromosome"/>
</dbReference>
<dbReference type="KEGG" id="mtw:CQW49_03885"/>
<evidence type="ECO:0000256" key="2">
    <source>
        <dbReference type="ARBA" id="ARBA00037999"/>
    </source>
</evidence>
<evidence type="ECO:0000313" key="7">
    <source>
        <dbReference type="Proteomes" id="UP000230709"/>
    </source>
</evidence>
<accession>A0A2D2CWK9</accession>
<sequence length="407" mass="44313">MQRVIRSTFSGGVVGLGSHGFREKERQALLREPHEGEAGPGRYRYPSVVPDLPAPREYLPFLEAMHERRWYSNFGPLTRRFETGLGEAFGTAEETCVTASSATAGLSAALLATGRPGPVLVPAFTFPASLGAVRAAGMIPIIVDVDRRDWTLRRDCLERALSGAGATVVMFVTPFGMRPNFDAEIDLCLRAGAAVVIDNASGLGVRRFADGLPRDVFEVFSMHATKPFAIGEGGAVFAHRDHDEALRAALAFALASHLSPDGPRWGFNGKMSEFHAAVGLAQLPRFGPALQRRQEFVARYIDLLANRDDLEFPREADRAPWQFFPVLLPSEAAVERFVTAASAVGVEIRRYYRPSLSLWPDAATFGPCDVAEDLADRMCVLPVRSNAEREEAEAITTLTAEALNGAL</sequence>
<dbReference type="GO" id="GO:0008483">
    <property type="term" value="F:transaminase activity"/>
    <property type="evidence" value="ECO:0007669"/>
    <property type="project" value="TreeGrafter"/>
</dbReference>
<dbReference type="PANTHER" id="PTHR30244">
    <property type="entry name" value="TRANSAMINASE"/>
    <property type="match status" value="1"/>
</dbReference>
<gene>
    <name evidence="6" type="ORF">CQW49_03885</name>
</gene>
<dbReference type="GO" id="GO:0030170">
    <property type="term" value="F:pyridoxal phosphate binding"/>
    <property type="evidence" value="ECO:0007669"/>
    <property type="project" value="TreeGrafter"/>
</dbReference>
<dbReference type="STRING" id="595536.GCA_000178815_04385"/>
<proteinExistence type="inferred from homology"/>
<dbReference type="GO" id="GO:0000271">
    <property type="term" value="P:polysaccharide biosynthetic process"/>
    <property type="evidence" value="ECO:0007669"/>
    <property type="project" value="TreeGrafter"/>
</dbReference>
<evidence type="ECO:0000313" key="6">
    <source>
        <dbReference type="EMBL" id="ATQ67125.1"/>
    </source>
</evidence>
<dbReference type="Pfam" id="PF01041">
    <property type="entry name" value="DegT_DnrJ_EryC1"/>
    <property type="match status" value="1"/>
</dbReference>
<dbReference type="PANTHER" id="PTHR30244:SF9">
    <property type="entry name" value="PROTEIN RV3402C"/>
    <property type="match status" value="1"/>
</dbReference>
<dbReference type="EMBL" id="CP023737">
    <property type="protein sequence ID" value="ATQ67125.1"/>
    <property type="molecule type" value="Genomic_DNA"/>
</dbReference>
<protein>
    <recommendedName>
        <fullName evidence="8">DegT/DnrJ/EryC1/StrS aminotransferase</fullName>
    </recommendedName>
</protein>
<reference evidence="7" key="1">
    <citation type="submission" date="2017-10" db="EMBL/GenBank/DDBJ databases">
        <title>Completed PacBio SMRT sequence of Methylosinus trichosporium OB3b reveals presence of a third large plasmid.</title>
        <authorList>
            <person name="Charles T.C."/>
            <person name="Lynch M.D.J."/>
            <person name="Heil J.R."/>
            <person name="Cheng J."/>
        </authorList>
    </citation>
    <scope>NUCLEOTIDE SEQUENCE [LARGE SCALE GENOMIC DNA]</scope>
    <source>
        <strain evidence="7">OB3b</strain>
    </source>
</reference>
<dbReference type="AlphaFoldDB" id="A0A2D2CWK9"/>
<keyword evidence="1 4" id="KW-0663">Pyridoxal phosphate</keyword>
<feature type="active site" description="Proton acceptor" evidence="3">
    <location>
        <position position="226"/>
    </location>
</feature>
<dbReference type="InterPro" id="IPR015424">
    <property type="entry name" value="PyrdxlP-dep_Trfase"/>
</dbReference>
<comment type="similarity">
    <text evidence="2 5">Belongs to the DegT/DnrJ/EryC1 family.</text>
</comment>
<dbReference type="SUPFAM" id="SSF53383">
    <property type="entry name" value="PLP-dependent transferases"/>
    <property type="match status" value="1"/>
</dbReference>
<dbReference type="PIRSF" id="PIRSF000390">
    <property type="entry name" value="PLP_StrS"/>
    <property type="match status" value="1"/>
</dbReference>
<dbReference type="InterPro" id="IPR015421">
    <property type="entry name" value="PyrdxlP-dep_Trfase_major"/>
</dbReference>
<keyword evidence="7" id="KW-1185">Reference proteome</keyword>
<feature type="modified residue" description="N6-(pyridoxal phosphate)lysine" evidence="4">
    <location>
        <position position="226"/>
    </location>
</feature>
<name>A0A2D2CWK9_METT3</name>
<evidence type="ECO:0000256" key="5">
    <source>
        <dbReference type="RuleBase" id="RU004508"/>
    </source>
</evidence>
<evidence type="ECO:0000256" key="3">
    <source>
        <dbReference type="PIRSR" id="PIRSR000390-1"/>
    </source>
</evidence>
<organism evidence="6 7">
    <name type="scientific">Methylosinus trichosporium (strain ATCC 35070 / NCIMB 11131 / UNIQEM 75 / OB3b)</name>
    <dbReference type="NCBI Taxonomy" id="595536"/>
    <lineage>
        <taxon>Bacteria</taxon>
        <taxon>Pseudomonadati</taxon>
        <taxon>Pseudomonadota</taxon>
        <taxon>Alphaproteobacteria</taxon>
        <taxon>Hyphomicrobiales</taxon>
        <taxon>Methylocystaceae</taxon>
        <taxon>Methylosinus</taxon>
    </lineage>
</organism>